<evidence type="ECO:0000256" key="3">
    <source>
        <dbReference type="ARBA" id="ARBA00004065"/>
    </source>
</evidence>
<comment type="function">
    <text evidence="3 14 16">Endonuclease that specifically degrades the RNA of RNA-DNA hybrids.</text>
</comment>
<dbReference type="GO" id="GO:0005737">
    <property type="term" value="C:cytoplasm"/>
    <property type="evidence" value="ECO:0007669"/>
    <property type="project" value="UniProtKB-SubCell"/>
</dbReference>
<dbReference type="InterPro" id="IPR001352">
    <property type="entry name" value="RNase_HII/HIII"/>
</dbReference>
<evidence type="ECO:0000256" key="15">
    <source>
        <dbReference type="PROSITE-ProRule" id="PRU01319"/>
    </source>
</evidence>
<evidence type="ECO:0000256" key="13">
    <source>
        <dbReference type="ARBA" id="ARBA00023211"/>
    </source>
</evidence>
<feature type="binding site" evidence="14 15">
    <location>
        <position position="10"/>
    </location>
    <ligand>
        <name>a divalent metal cation</name>
        <dbReference type="ChEBI" id="CHEBI:60240"/>
    </ligand>
</feature>
<accession>A0A0G0ZJJ3</accession>
<dbReference type="GO" id="GO:0006298">
    <property type="term" value="P:mismatch repair"/>
    <property type="evidence" value="ECO:0007669"/>
    <property type="project" value="TreeGrafter"/>
</dbReference>
<dbReference type="EMBL" id="LCDF01000001">
    <property type="protein sequence ID" value="KKS48962.1"/>
    <property type="molecule type" value="Genomic_DNA"/>
</dbReference>
<dbReference type="PROSITE" id="PS51975">
    <property type="entry name" value="RNASE_H_2"/>
    <property type="match status" value="1"/>
</dbReference>
<evidence type="ECO:0000256" key="2">
    <source>
        <dbReference type="ARBA" id="ARBA00001946"/>
    </source>
</evidence>
<dbReference type="InterPro" id="IPR024567">
    <property type="entry name" value="RNase_HII/HIII_dom"/>
</dbReference>
<comment type="cofactor">
    <cofactor evidence="2">
        <name>Mg(2+)</name>
        <dbReference type="ChEBI" id="CHEBI:18420"/>
    </cofactor>
</comment>
<evidence type="ECO:0000256" key="4">
    <source>
        <dbReference type="ARBA" id="ARBA00004496"/>
    </source>
</evidence>
<dbReference type="PANTHER" id="PTHR10954:SF18">
    <property type="entry name" value="RIBONUCLEASE HII"/>
    <property type="match status" value="1"/>
</dbReference>
<keyword evidence="10 14" id="KW-0479">Metal-binding</keyword>
<feature type="binding site" evidence="14 15">
    <location>
        <position position="11"/>
    </location>
    <ligand>
        <name>a divalent metal cation</name>
        <dbReference type="ChEBI" id="CHEBI:60240"/>
    </ligand>
</feature>
<dbReference type="GO" id="GO:0004523">
    <property type="term" value="F:RNA-DNA hybrid ribonuclease activity"/>
    <property type="evidence" value="ECO:0007669"/>
    <property type="project" value="UniProtKB-UniRule"/>
</dbReference>
<dbReference type="STRING" id="1618659.UV11_C0001G0057"/>
<dbReference type="PANTHER" id="PTHR10954">
    <property type="entry name" value="RIBONUCLEASE H2 SUBUNIT A"/>
    <property type="match status" value="1"/>
</dbReference>
<evidence type="ECO:0000313" key="18">
    <source>
        <dbReference type="EMBL" id="KKS48962.1"/>
    </source>
</evidence>
<evidence type="ECO:0000256" key="8">
    <source>
        <dbReference type="ARBA" id="ARBA00022490"/>
    </source>
</evidence>
<evidence type="ECO:0000256" key="6">
    <source>
        <dbReference type="ARBA" id="ARBA00012180"/>
    </source>
</evidence>
<dbReference type="Pfam" id="PF01351">
    <property type="entry name" value="RNase_HII"/>
    <property type="match status" value="1"/>
</dbReference>
<organism evidence="18 19">
    <name type="scientific">Candidatus Giovannonibacteria bacterium GW2011_GWF2_42_19</name>
    <dbReference type="NCBI Taxonomy" id="1618659"/>
    <lineage>
        <taxon>Bacteria</taxon>
        <taxon>Candidatus Giovannoniibacteriota</taxon>
    </lineage>
</organism>
<dbReference type="CDD" id="cd07182">
    <property type="entry name" value="RNase_HII_bacteria_HII_like"/>
    <property type="match status" value="1"/>
</dbReference>
<dbReference type="GO" id="GO:0043137">
    <property type="term" value="P:DNA replication, removal of RNA primer"/>
    <property type="evidence" value="ECO:0007669"/>
    <property type="project" value="TreeGrafter"/>
</dbReference>
<evidence type="ECO:0000256" key="7">
    <source>
        <dbReference type="ARBA" id="ARBA00019179"/>
    </source>
</evidence>
<comment type="subcellular location">
    <subcellularLocation>
        <location evidence="4 14">Cytoplasm</location>
    </subcellularLocation>
</comment>
<evidence type="ECO:0000256" key="14">
    <source>
        <dbReference type="HAMAP-Rule" id="MF_00052"/>
    </source>
</evidence>
<dbReference type="PATRIC" id="fig|1618659.3.peg.64"/>
<name>A0A0G0ZJJ3_9BACT</name>
<dbReference type="GO" id="GO:0032299">
    <property type="term" value="C:ribonuclease H2 complex"/>
    <property type="evidence" value="ECO:0007669"/>
    <property type="project" value="TreeGrafter"/>
</dbReference>
<dbReference type="SUPFAM" id="SSF53098">
    <property type="entry name" value="Ribonuclease H-like"/>
    <property type="match status" value="1"/>
</dbReference>
<sequence length="201" mass="22508">MSKRHVVGIDEVGRGPLAGPVAVAALAAPASLKFKVKGAGFFKEIKDSKKLSAKKREEWFLRIKKNRNLKYAVSFVSPSVIDKRGISFALRLAVKRCLEKLGSVHKLKTINYKLFLDGSLVAPPEYSQKTIIKGDEKISIIAAASIIAKVTRDRRMVSLSKKFPDYSFEIHKGYGTRLHCELIKKHGLSEIHRQSFCTRLV</sequence>
<keyword evidence="12 14" id="KW-0378">Hydrolase</keyword>
<evidence type="ECO:0000256" key="10">
    <source>
        <dbReference type="ARBA" id="ARBA00022723"/>
    </source>
</evidence>
<dbReference type="InterPro" id="IPR012337">
    <property type="entry name" value="RNaseH-like_sf"/>
</dbReference>
<protein>
    <recommendedName>
        <fullName evidence="7 14">Ribonuclease HII</fullName>
        <shortName evidence="14">RNase HII</shortName>
        <ecNumber evidence="6 14">3.1.26.4</ecNumber>
    </recommendedName>
</protein>
<dbReference type="InterPro" id="IPR022898">
    <property type="entry name" value="RNase_HII"/>
</dbReference>
<dbReference type="NCBIfam" id="NF000595">
    <property type="entry name" value="PRK00015.1-3"/>
    <property type="match status" value="1"/>
</dbReference>
<reference evidence="18 19" key="1">
    <citation type="journal article" date="2015" name="Nature">
        <title>rRNA introns, odd ribosomes, and small enigmatic genomes across a large radiation of phyla.</title>
        <authorList>
            <person name="Brown C.T."/>
            <person name="Hug L.A."/>
            <person name="Thomas B.C."/>
            <person name="Sharon I."/>
            <person name="Castelle C.J."/>
            <person name="Singh A."/>
            <person name="Wilkins M.J."/>
            <person name="Williams K.H."/>
            <person name="Banfield J.F."/>
        </authorList>
    </citation>
    <scope>NUCLEOTIDE SEQUENCE [LARGE SCALE GENOMIC DNA]</scope>
</reference>
<keyword evidence="9 14" id="KW-0540">Nuclease</keyword>
<evidence type="ECO:0000259" key="17">
    <source>
        <dbReference type="PROSITE" id="PS51975"/>
    </source>
</evidence>
<keyword evidence="11 14" id="KW-0255">Endonuclease</keyword>
<evidence type="ECO:0000256" key="11">
    <source>
        <dbReference type="ARBA" id="ARBA00022759"/>
    </source>
</evidence>
<keyword evidence="13 14" id="KW-0464">Manganese</keyword>
<dbReference type="Gene3D" id="3.30.420.10">
    <property type="entry name" value="Ribonuclease H-like superfamily/Ribonuclease H"/>
    <property type="match status" value="1"/>
</dbReference>
<comment type="catalytic activity">
    <reaction evidence="1 14 15 16">
        <text>Endonucleolytic cleavage to 5'-phosphomonoester.</text>
        <dbReference type="EC" id="3.1.26.4"/>
    </reaction>
</comment>
<evidence type="ECO:0000256" key="9">
    <source>
        <dbReference type="ARBA" id="ARBA00022722"/>
    </source>
</evidence>
<gene>
    <name evidence="14" type="primary">rnhB</name>
    <name evidence="18" type="ORF">UV11_C0001G0057</name>
</gene>
<proteinExistence type="inferred from homology"/>
<comment type="cofactor">
    <cofactor evidence="14 15">
        <name>Mn(2+)</name>
        <dbReference type="ChEBI" id="CHEBI:29035"/>
    </cofactor>
    <cofactor evidence="14 15">
        <name>Mg(2+)</name>
        <dbReference type="ChEBI" id="CHEBI:18420"/>
    </cofactor>
    <text evidence="14 15">Manganese or magnesium. Binds 1 divalent metal ion per monomer in the absence of substrate. May bind a second metal ion after substrate binding.</text>
</comment>
<keyword evidence="8 14" id="KW-0963">Cytoplasm</keyword>
<comment type="caution">
    <text evidence="18">The sequence shown here is derived from an EMBL/GenBank/DDBJ whole genome shotgun (WGS) entry which is preliminary data.</text>
</comment>
<feature type="binding site" evidence="14 15">
    <location>
        <position position="117"/>
    </location>
    <ligand>
        <name>a divalent metal cation</name>
        <dbReference type="ChEBI" id="CHEBI:60240"/>
    </ligand>
</feature>
<dbReference type="HAMAP" id="MF_00052_B">
    <property type="entry name" value="RNase_HII_B"/>
    <property type="match status" value="1"/>
</dbReference>
<dbReference type="InterPro" id="IPR036397">
    <property type="entry name" value="RNaseH_sf"/>
</dbReference>
<feature type="domain" description="RNase H type-2" evidence="17">
    <location>
        <begin position="4"/>
        <end position="201"/>
    </location>
</feature>
<dbReference type="GO" id="GO:0030145">
    <property type="term" value="F:manganese ion binding"/>
    <property type="evidence" value="ECO:0007669"/>
    <property type="project" value="UniProtKB-UniRule"/>
</dbReference>
<dbReference type="EC" id="3.1.26.4" evidence="6 14"/>
<dbReference type="GO" id="GO:0003723">
    <property type="term" value="F:RNA binding"/>
    <property type="evidence" value="ECO:0007669"/>
    <property type="project" value="UniProtKB-UniRule"/>
</dbReference>
<comment type="similarity">
    <text evidence="5 14 16">Belongs to the RNase HII family.</text>
</comment>
<dbReference type="Proteomes" id="UP000034036">
    <property type="component" value="Unassembled WGS sequence"/>
</dbReference>
<evidence type="ECO:0000256" key="5">
    <source>
        <dbReference type="ARBA" id="ARBA00007383"/>
    </source>
</evidence>
<evidence type="ECO:0000256" key="16">
    <source>
        <dbReference type="RuleBase" id="RU003515"/>
    </source>
</evidence>
<evidence type="ECO:0000256" key="1">
    <source>
        <dbReference type="ARBA" id="ARBA00000077"/>
    </source>
</evidence>
<dbReference type="AlphaFoldDB" id="A0A0G0ZJJ3"/>
<evidence type="ECO:0000313" key="19">
    <source>
        <dbReference type="Proteomes" id="UP000034036"/>
    </source>
</evidence>
<evidence type="ECO:0000256" key="12">
    <source>
        <dbReference type="ARBA" id="ARBA00022801"/>
    </source>
</evidence>